<dbReference type="RefSeq" id="WP_069156159.1">
    <property type="nucleotide sequence ID" value="NZ_JBKXXQ010000027.1"/>
</dbReference>
<evidence type="ECO:0000256" key="6">
    <source>
        <dbReference type="ARBA" id="ARBA00023014"/>
    </source>
</evidence>
<dbReference type="InterPro" id="IPR013785">
    <property type="entry name" value="Aldolase_TIM"/>
</dbReference>
<organism evidence="8 9">
    <name type="scientific">Eisenbergiella tayi</name>
    <dbReference type="NCBI Taxonomy" id="1432052"/>
    <lineage>
        <taxon>Bacteria</taxon>
        <taxon>Bacillati</taxon>
        <taxon>Bacillota</taxon>
        <taxon>Clostridia</taxon>
        <taxon>Lachnospirales</taxon>
        <taxon>Lachnospiraceae</taxon>
        <taxon>Eisenbergiella</taxon>
    </lineage>
</organism>
<dbReference type="GeneID" id="93299824"/>
<dbReference type="SFLD" id="SFLDS00029">
    <property type="entry name" value="Radical_SAM"/>
    <property type="match status" value="1"/>
</dbReference>
<dbReference type="PROSITE" id="PS51918">
    <property type="entry name" value="RADICAL_SAM"/>
    <property type="match status" value="1"/>
</dbReference>
<dbReference type="GO" id="GO:0003824">
    <property type="term" value="F:catalytic activity"/>
    <property type="evidence" value="ECO:0007669"/>
    <property type="project" value="InterPro"/>
</dbReference>
<dbReference type="PANTHER" id="PTHR11228">
    <property type="entry name" value="RADICAL SAM DOMAIN PROTEIN"/>
    <property type="match status" value="1"/>
</dbReference>
<dbReference type="Gene3D" id="3.20.20.70">
    <property type="entry name" value="Aldolase class I"/>
    <property type="match status" value="1"/>
</dbReference>
<dbReference type="Proteomes" id="UP000095003">
    <property type="component" value="Unassembled WGS sequence"/>
</dbReference>
<keyword evidence="6" id="KW-0411">Iron-sulfur</keyword>
<dbReference type="PIRSF" id="PIRSF037420">
    <property type="entry name" value="PQQ_syn_pqqE"/>
    <property type="match status" value="1"/>
</dbReference>
<dbReference type="SUPFAM" id="SSF102114">
    <property type="entry name" value="Radical SAM enzymes"/>
    <property type="match status" value="1"/>
</dbReference>
<dbReference type="InterPro" id="IPR007197">
    <property type="entry name" value="rSAM"/>
</dbReference>
<dbReference type="InterPro" id="IPR050377">
    <property type="entry name" value="Radical_SAM_PqqE_MftC-like"/>
</dbReference>
<keyword evidence="4" id="KW-0479">Metal-binding</keyword>
<dbReference type="SFLD" id="SFLDG01067">
    <property type="entry name" value="SPASM/twitch_domain_containing"/>
    <property type="match status" value="1"/>
</dbReference>
<sequence length="345" mass="39544">MRNYLKGLYIEIISQCNEKCIYCYNEKNMTDCEMLPYGKTADIISHAVKMGVENIAISGGEPFLHPEIKEIISIINENGLIPTIITNLTLLDEKMSEFLSGKKVNLQLTLDSGIEEIHDLSRGKGTFGKQVKAIGLLKKHRFRHDILLRCNIWEKNCCYENILSILDFAREYGISTVNFALAHRTDSFCLTAESEREKEDIINWVEAAKKIHPKLDIDFPEGKVSWACPFLVGEEHLDCGLRITAAGNVYPCQMFDSEEFCIGNIYSNNLEEIIEGDPFRRFLELMRLRKFFIQKCRECVCQVICYGGCPAKALLDNKNILTVEGTCEKRMYYYKEMLKNAVPLK</sequence>
<evidence type="ECO:0000256" key="4">
    <source>
        <dbReference type="ARBA" id="ARBA00022723"/>
    </source>
</evidence>
<dbReference type="EMBL" id="MCGI01000001">
    <property type="protein sequence ID" value="ODM13616.1"/>
    <property type="molecule type" value="Genomic_DNA"/>
</dbReference>
<evidence type="ECO:0000256" key="5">
    <source>
        <dbReference type="ARBA" id="ARBA00023004"/>
    </source>
</evidence>
<dbReference type="GO" id="GO:0046872">
    <property type="term" value="F:metal ion binding"/>
    <property type="evidence" value="ECO:0007669"/>
    <property type="project" value="UniProtKB-KW"/>
</dbReference>
<dbReference type="GO" id="GO:0051539">
    <property type="term" value="F:4 iron, 4 sulfur cluster binding"/>
    <property type="evidence" value="ECO:0007669"/>
    <property type="project" value="UniProtKB-KW"/>
</dbReference>
<dbReference type="InterPro" id="IPR017200">
    <property type="entry name" value="PqqE-like"/>
</dbReference>
<dbReference type="Pfam" id="PF13186">
    <property type="entry name" value="SPASM"/>
    <property type="match status" value="1"/>
</dbReference>
<dbReference type="CDD" id="cd01335">
    <property type="entry name" value="Radical_SAM"/>
    <property type="match status" value="1"/>
</dbReference>
<dbReference type="InterPro" id="IPR058240">
    <property type="entry name" value="rSAM_sf"/>
</dbReference>
<dbReference type="SFLD" id="SFLDG01386">
    <property type="entry name" value="main_SPASM_domain-containing"/>
    <property type="match status" value="1"/>
</dbReference>
<proteinExistence type="predicted"/>
<comment type="cofactor">
    <cofactor evidence="1">
        <name>[4Fe-4S] cluster</name>
        <dbReference type="ChEBI" id="CHEBI:49883"/>
    </cofactor>
</comment>
<reference evidence="8 9" key="1">
    <citation type="submission" date="2016-07" db="EMBL/GenBank/DDBJ databases">
        <title>Characterization of isolates of Eisenbergiella tayi derived from blood cultures, using whole genome sequencing.</title>
        <authorList>
            <person name="Burdz T."/>
            <person name="Wiebe D."/>
            <person name="Huynh C."/>
            <person name="Bernard K."/>
        </authorList>
    </citation>
    <scope>NUCLEOTIDE SEQUENCE [LARGE SCALE GENOMIC DNA]</scope>
    <source>
        <strain evidence="8 9">NML 120489</strain>
    </source>
</reference>
<dbReference type="NCBIfam" id="TIGR04085">
    <property type="entry name" value="rSAM_more_4Fe4S"/>
    <property type="match status" value="1"/>
</dbReference>
<evidence type="ECO:0000313" key="8">
    <source>
        <dbReference type="EMBL" id="ODM13616.1"/>
    </source>
</evidence>
<keyword evidence="5" id="KW-0408">Iron</keyword>
<comment type="caution">
    <text evidence="8">The sequence shown here is derived from an EMBL/GenBank/DDBJ whole genome shotgun (WGS) entry which is preliminary data.</text>
</comment>
<feature type="domain" description="Radical SAM core" evidence="7">
    <location>
        <begin position="2"/>
        <end position="214"/>
    </location>
</feature>
<evidence type="ECO:0000256" key="2">
    <source>
        <dbReference type="ARBA" id="ARBA00022485"/>
    </source>
</evidence>
<accession>A0A1E3AZL7</accession>
<dbReference type="GO" id="GO:0006783">
    <property type="term" value="P:heme biosynthetic process"/>
    <property type="evidence" value="ECO:0007669"/>
    <property type="project" value="TreeGrafter"/>
</dbReference>
<keyword evidence="2" id="KW-0004">4Fe-4S</keyword>
<evidence type="ECO:0000256" key="3">
    <source>
        <dbReference type="ARBA" id="ARBA00022691"/>
    </source>
</evidence>
<dbReference type="AlphaFoldDB" id="A0A1E3AZL7"/>
<evidence type="ECO:0000259" key="7">
    <source>
        <dbReference type="PROSITE" id="PS51918"/>
    </source>
</evidence>
<evidence type="ECO:0000313" key="9">
    <source>
        <dbReference type="Proteomes" id="UP000095003"/>
    </source>
</evidence>
<dbReference type="Pfam" id="PF04055">
    <property type="entry name" value="Radical_SAM"/>
    <property type="match status" value="1"/>
</dbReference>
<name>A0A1E3AZL7_9FIRM</name>
<gene>
    <name evidence="8" type="primary">albA_2</name>
    <name evidence="8" type="ORF">BEH84_01332</name>
</gene>
<keyword evidence="3" id="KW-0949">S-adenosyl-L-methionine</keyword>
<dbReference type="PANTHER" id="PTHR11228:SF7">
    <property type="entry name" value="PQQA PEPTIDE CYCLASE"/>
    <property type="match status" value="1"/>
</dbReference>
<dbReference type="InterPro" id="IPR023885">
    <property type="entry name" value="4Fe4S-binding_SPASM_dom"/>
</dbReference>
<evidence type="ECO:0000256" key="1">
    <source>
        <dbReference type="ARBA" id="ARBA00001966"/>
    </source>
</evidence>
<protein>
    <submittedName>
        <fullName evidence="8">Antilisterial bacteriocin subtilosin biosynthesis protein AlbA</fullName>
    </submittedName>
</protein>